<dbReference type="GO" id="GO:0031333">
    <property type="term" value="P:negative regulation of protein-containing complex assembly"/>
    <property type="evidence" value="ECO:0007669"/>
    <property type="project" value="EnsemblFungi"/>
</dbReference>
<dbReference type="OMA" id="QWDEHKK"/>
<evidence type="ECO:0000259" key="2">
    <source>
        <dbReference type="PROSITE" id="PS50908"/>
    </source>
</evidence>
<dbReference type="Gene3D" id="3.10.110.10">
    <property type="entry name" value="Ubiquitin Conjugating Enzyme"/>
    <property type="match status" value="1"/>
</dbReference>
<reference evidence="4" key="2">
    <citation type="submission" date="2012-08" db="EMBL/GenBank/DDBJ databases">
        <title>Genome sequence of Kazachstania naganishii.</title>
        <authorList>
            <person name="Gordon J.L."/>
            <person name="Armisen D."/>
            <person name="Proux-Wera E."/>
            <person name="OhEigeartaigh S.S."/>
            <person name="Byrne K.P."/>
            <person name="Wolfe K.H."/>
        </authorList>
    </citation>
    <scope>NUCLEOTIDE SEQUENCE [LARGE SCALE GENOMIC DNA]</scope>
    <source>
        <strain evidence="4">ATCC MYA-139 / BCRC 22969 / CBS 8797 / CCRC 22969 / KCTC 17520 / NBRC 10181 / NCYC 3082</strain>
    </source>
</reference>
<proteinExistence type="predicted"/>
<evidence type="ECO:0000313" key="4">
    <source>
        <dbReference type="Proteomes" id="UP000006310"/>
    </source>
</evidence>
<dbReference type="GO" id="GO:0002181">
    <property type="term" value="P:cytoplasmic translation"/>
    <property type="evidence" value="ECO:0007669"/>
    <property type="project" value="EnsemblFungi"/>
</dbReference>
<dbReference type="InterPro" id="IPR032378">
    <property type="entry name" value="ZC3H15/TMA46_C"/>
</dbReference>
<keyword evidence="4" id="KW-1185">Reference proteome</keyword>
<organism evidence="3 4">
    <name type="scientific">Huiozyma naganishii (strain ATCC MYA-139 / BCRC 22969 / CBS 8797 / KCTC 17520 / NBRC 10181 / NCYC 3082 / Yp74L-3)</name>
    <name type="common">Yeast</name>
    <name type="synonym">Kazachstania naganishii</name>
    <dbReference type="NCBI Taxonomy" id="1071383"/>
    <lineage>
        <taxon>Eukaryota</taxon>
        <taxon>Fungi</taxon>
        <taxon>Dikarya</taxon>
        <taxon>Ascomycota</taxon>
        <taxon>Saccharomycotina</taxon>
        <taxon>Saccharomycetes</taxon>
        <taxon>Saccharomycetales</taxon>
        <taxon>Saccharomycetaceae</taxon>
        <taxon>Huiozyma</taxon>
    </lineage>
</organism>
<dbReference type="SMART" id="SM00591">
    <property type="entry name" value="RWD"/>
    <property type="match status" value="1"/>
</dbReference>
<reference evidence="3 4" key="1">
    <citation type="journal article" date="2011" name="Proc. Natl. Acad. Sci. U.S.A.">
        <title>Evolutionary erosion of yeast sex chromosomes by mating-type switching accidents.</title>
        <authorList>
            <person name="Gordon J.L."/>
            <person name="Armisen D."/>
            <person name="Proux-Wera E."/>
            <person name="Oheigeartaigh S.S."/>
            <person name="Byrne K.P."/>
            <person name="Wolfe K.H."/>
        </authorList>
    </citation>
    <scope>NUCLEOTIDE SEQUENCE [LARGE SCALE GENOMIC DNA]</scope>
    <source>
        <strain evidence="4">ATCC MYA-139 / BCRC 22969 / CBS 8797 / CCRC 22969 / KCTC 17520 / NBRC 10181 / NCYC 3082</strain>
    </source>
</reference>
<feature type="compositionally biased region" description="Acidic residues" evidence="1">
    <location>
        <begin position="88"/>
        <end position="103"/>
    </location>
</feature>
<dbReference type="EMBL" id="HE978314">
    <property type="protein sequence ID" value="CCK68178.1"/>
    <property type="molecule type" value="Genomic_DNA"/>
</dbReference>
<dbReference type="RefSeq" id="XP_022462424.1">
    <property type="nucleotide sequence ID" value="XM_022609418.1"/>
</dbReference>
<dbReference type="InterPro" id="IPR040213">
    <property type="entry name" value="GIR2-like"/>
</dbReference>
<dbReference type="eggNOG" id="KOG4018">
    <property type="taxonomic scope" value="Eukaryota"/>
</dbReference>
<dbReference type="AlphaFoldDB" id="J7RF39"/>
<dbReference type="Pfam" id="PF05773">
    <property type="entry name" value="RWD"/>
    <property type="match status" value="1"/>
</dbReference>
<evidence type="ECO:0000256" key="1">
    <source>
        <dbReference type="SAM" id="MobiDB-lite"/>
    </source>
</evidence>
<feature type="domain" description="RWD" evidence="2">
    <location>
        <begin position="9"/>
        <end position="163"/>
    </location>
</feature>
<dbReference type="PANTHER" id="PTHR12292">
    <property type="entry name" value="RWD DOMAIN-CONTAINING PROTEIN"/>
    <property type="match status" value="1"/>
</dbReference>
<dbReference type="HOGENOM" id="CLU_084528_0_0_1"/>
<name>J7RF39_HUIN7</name>
<dbReference type="PROSITE" id="PS50908">
    <property type="entry name" value="RWD"/>
    <property type="match status" value="1"/>
</dbReference>
<dbReference type="Gene3D" id="6.20.400.10">
    <property type="match status" value="1"/>
</dbReference>
<dbReference type="GeneID" id="34523813"/>
<dbReference type="GO" id="GO:0004860">
    <property type="term" value="F:protein kinase inhibitor activity"/>
    <property type="evidence" value="ECO:0007669"/>
    <property type="project" value="EnsemblFungi"/>
</dbReference>
<sequence length="256" mass="29648">MDYKEEQLQELEVLQSIYPDELHVVSDGYPGVKFEVGVPLELDADPLAKSLSKRHVVLIGFVFPEMYPDVPPLLSIEPQEFSLHGENSDDDDDDDDSEEEQEYDEHGNKMISKLEVLPDTISFDEYVPELQKKTEQQIEDDMLVGMQMCFALISSIKENCESWFLQKLTSLEELHEQQLAEKERQEQIKFTGTKVTKESFNEWRDSFRKEWKLDERDSNRRIAAHHGKMTGRQMFEQGVVGNADDVEDVAEALQDL</sequence>
<dbReference type="Proteomes" id="UP000006310">
    <property type="component" value="Chromosome 1"/>
</dbReference>
<dbReference type="KEGG" id="kng:KNAG_0A05110"/>
<dbReference type="SUPFAM" id="SSF54495">
    <property type="entry name" value="UBC-like"/>
    <property type="match status" value="1"/>
</dbReference>
<evidence type="ECO:0000313" key="3">
    <source>
        <dbReference type="EMBL" id="CCK68178.1"/>
    </source>
</evidence>
<dbReference type="Pfam" id="PF16543">
    <property type="entry name" value="DFRP_C"/>
    <property type="match status" value="1"/>
</dbReference>
<feature type="region of interest" description="Disordered" evidence="1">
    <location>
        <begin position="82"/>
        <end position="109"/>
    </location>
</feature>
<dbReference type="GO" id="GO:1903833">
    <property type="term" value="P:positive regulation of cellular response to amino acid starvation"/>
    <property type="evidence" value="ECO:0007669"/>
    <property type="project" value="EnsemblFungi"/>
</dbReference>
<protein>
    <recommendedName>
        <fullName evidence="2">RWD domain-containing protein</fullName>
    </recommendedName>
</protein>
<gene>
    <name evidence="3" type="primary">KNAG0A05110</name>
    <name evidence="3" type="ordered locus">KNAG_0A05110</name>
</gene>
<dbReference type="InterPro" id="IPR016135">
    <property type="entry name" value="UBQ-conjugating_enzyme/RWD"/>
</dbReference>
<dbReference type="OrthoDB" id="277175at2759"/>
<dbReference type="CDD" id="cd23824">
    <property type="entry name" value="RWD_ScGIR2-like"/>
    <property type="match status" value="1"/>
</dbReference>
<dbReference type="InterPro" id="IPR006575">
    <property type="entry name" value="RWD_dom"/>
</dbReference>
<accession>J7RF39</accession>
<dbReference type="STRING" id="1071383.J7RF39"/>
<dbReference type="GO" id="GO:0034198">
    <property type="term" value="P:cellular response to amino acid starvation"/>
    <property type="evidence" value="ECO:0007669"/>
    <property type="project" value="EnsemblFungi"/>
</dbReference>